<evidence type="ECO:0000313" key="9">
    <source>
        <dbReference type="WBParaSite" id="EVEC_0000251501-mRNA-1"/>
    </source>
</evidence>
<dbReference type="InterPro" id="IPR011993">
    <property type="entry name" value="PH-like_dom_sf"/>
</dbReference>
<name>A0A158Q9M5_ENTVE</name>
<dbReference type="AlphaFoldDB" id="A0A158Q9M5"/>
<dbReference type="GO" id="GO:0008270">
    <property type="term" value="F:zinc ion binding"/>
    <property type="evidence" value="ECO:0007669"/>
    <property type="project" value="UniProtKB-KW"/>
</dbReference>
<keyword evidence="8" id="KW-1185">Reference proteome</keyword>
<evidence type="ECO:0000313" key="7">
    <source>
        <dbReference type="EMBL" id="VDD87080.1"/>
    </source>
</evidence>
<keyword evidence="1" id="KW-0479">Metal-binding</keyword>
<dbReference type="GO" id="GO:0005643">
    <property type="term" value="C:nuclear pore"/>
    <property type="evidence" value="ECO:0007669"/>
    <property type="project" value="TreeGrafter"/>
</dbReference>
<dbReference type="PROSITE" id="PS01358">
    <property type="entry name" value="ZF_RANBP2_1"/>
    <property type="match status" value="1"/>
</dbReference>
<evidence type="ECO:0000256" key="2">
    <source>
        <dbReference type="ARBA" id="ARBA00022771"/>
    </source>
</evidence>
<accession>A0A158Q9M5</accession>
<dbReference type="SMART" id="SM00547">
    <property type="entry name" value="ZnF_RBZ"/>
    <property type="match status" value="1"/>
</dbReference>
<dbReference type="Proteomes" id="UP000274131">
    <property type="component" value="Unassembled WGS sequence"/>
</dbReference>
<feature type="domain" description="RanBD1" evidence="5">
    <location>
        <begin position="273"/>
        <end position="380"/>
    </location>
</feature>
<evidence type="ECO:0000259" key="6">
    <source>
        <dbReference type="PROSITE" id="PS50199"/>
    </source>
</evidence>
<dbReference type="SMART" id="SM00160">
    <property type="entry name" value="RanBD"/>
    <property type="match status" value="2"/>
</dbReference>
<dbReference type="CDD" id="cd00835">
    <property type="entry name" value="RanBD_family"/>
    <property type="match status" value="2"/>
</dbReference>
<reference evidence="7 8" key="2">
    <citation type="submission" date="2018-10" db="EMBL/GenBank/DDBJ databases">
        <authorList>
            <consortium name="Pathogen Informatics"/>
        </authorList>
    </citation>
    <scope>NUCLEOTIDE SEQUENCE [LARGE SCALE GENOMIC DNA]</scope>
</reference>
<dbReference type="GO" id="GO:0005737">
    <property type="term" value="C:cytoplasm"/>
    <property type="evidence" value="ECO:0007669"/>
    <property type="project" value="TreeGrafter"/>
</dbReference>
<dbReference type="Gene3D" id="2.30.29.30">
    <property type="entry name" value="Pleckstrin-homology domain (PH domain)/Phosphotyrosine-binding domain (PTB)"/>
    <property type="match status" value="2"/>
</dbReference>
<dbReference type="WBParaSite" id="EVEC_0000251501-mRNA-1">
    <property type="protein sequence ID" value="EVEC_0000251501-mRNA-1"/>
    <property type="gene ID" value="EVEC_0000251501"/>
</dbReference>
<keyword evidence="3" id="KW-0862">Zinc</keyword>
<dbReference type="PROSITE" id="PS50196">
    <property type="entry name" value="RANBD1"/>
    <property type="match status" value="2"/>
</dbReference>
<dbReference type="PANTHER" id="PTHR23138:SF179">
    <property type="entry name" value="NUCLEAR PORE COMPLEX PROTEIN"/>
    <property type="match status" value="1"/>
</dbReference>
<dbReference type="PANTHER" id="PTHR23138">
    <property type="entry name" value="RAN BINDING PROTEIN"/>
    <property type="match status" value="1"/>
</dbReference>
<dbReference type="InterPro" id="IPR000156">
    <property type="entry name" value="Ran_bind_dom"/>
</dbReference>
<dbReference type="EMBL" id="UXUI01007340">
    <property type="protein sequence ID" value="VDD87080.1"/>
    <property type="molecule type" value="Genomic_DNA"/>
</dbReference>
<gene>
    <name evidence="7" type="ORF">EVEC_LOCUS2223</name>
</gene>
<dbReference type="InterPro" id="IPR045255">
    <property type="entry name" value="RanBP1-like"/>
</dbReference>
<feature type="domain" description="RanBP2-type" evidence="6">
    <location>
        <begin position="223"/>
        <end position="252"/>
    </location>
</feature>
<protein>
    <submittedName>
        <fullName evidence="9">RanBP2-type domain-containing protein</fullName>
    </submittedName>
</protein>
<dbReference type="SUPFAM" id="SSF50729">
    <property type="entry name" value="PH domain-like"/>
    <property type="match status" value="2"/>
</dbReference>
<dbReference type="OrthoDB" id="2357150at2759"/>
<dbReference type="STRING" id="51028.A0A158Q9M5"/>
<evidence type="ECO:0000256" key="1">
    <source>
        <dbReference type="ARBA" id="ARBA00022723"/>
    </source>
</evidence>
<reference evidence="9" key="1">
    <citation type="submission" date="2016-04" db="UniProtKB">
        <authorList>
            <consortium name="WormBaseParasite"/>
        </authorList>
    </citation>
    <scope>IDENTIFICATION</scope>
</reference>
<dbReference type="PROSITE" id="PS50199">
    <property type="entry name" value="ZF_RANBP2_2"/>
    <property type="match status" value="1"/>
</dbReference>
<evidence type="ECO:0000256" key="3">
    <source>
        <dbReference type="ARBA" id="ARBA00022833"/>
    </source>
</evidence>
<dbReference type="Pfam" id="PF00638">
    <property type="entry name" value="Ran_BP1"/>
    <property type="match status" value="2"/>
</dbReference>
<organism evidence="9">
    <name type="scientific">Enterobius vermicularis</name>
    <name type="common">Human pinworm</name>
    <dbReference type="NCBI Taxonomy" id="51028"/>
    <lineage>
        <taxon>Eukaryota</taxon>
        <taxon>Metazoa</taxon>
        <taxon>Ecdysozoa</taxon>
        <taxon>Nematoda</taxon>
        <taxon>Chromadorea</taxon>
        <taxon>Rhabditida</taxon>
        <taxon>Spirurina</taxon>
        <taxon>Oxyuridomorpha</taxon>
        <taxon>Oxyuroidea</taxon>
        <taxon>Oxyuridae</taxon>
        <taxon>Enterobius</taxon>
    </lineage>
</organism>
<proteinExistence type="predicted"/>
<dbReference type="InterPro" id="IPR001876">
    <property type="entry name" value="Znf_RanBP2"/>
</dbReference>
<dbReference type="GO" id="GO:0005096">
    <property type="term" value="F:GTPase activator activity"/>
    <property type="evidence" value="ECO:0007669"/>
    <property type="project" value="TreeGrafter"/>
</dbReference>
<evidence type="ECO:0000256" key="4">
    <source>
        <dbReference type="PROSITE-ProRule" id="PRU00322"/>
    </source>
</evidence>
<evidence type="ECO:0000259" key="5">
    <source>
        <dbReference type="PROSITE" id="PS50196"/>
    </source>
</evidence>
<sequence>NQSNYSVKPVIPSLVTATPLVSKPNFTSVFSPATKAASPHKDPPSAKQEDDIEEFVPTAHFEPVVPLPALVEAKTGEEDEEVLFIARTKIFRYVKKTNEYKERGIGDIKVSNDGKRRIVMRRDQVLKVCLNVPLRIGMKVDKKPGTETACIWACKDYSESSDGTDECFVKQREAFCAGYCFTYFKRTSNNYSSANSSTVASNKSNQASGKKAEQGFGDAFKPLPGSWECKSCYTRNAAEANVCPCCGTKKDGSVATSASTRGREGLLFCAAPKPVVYESYAKSNWRLFVNGMKSYSIRVSELFFKVLFKARAKLYRYVKDSKEYKERGVGDIKILQNKDGKCRVVMRRDQVLKVCANAPIRQGMKISKKQNTDNACIFVCQVSSLRCYARVTVNYSFSYFVCNFTVF</sequence>
<feature type="domain" description="RanBD1" evidence="5">
    <location>
        <begin position="60"/>
        <end position="169"/>
    </location>
</feature>
<dbReference type="Gene3D" id="4.10.1060.10">
    <property type="entry name" value="Zinc finger, RanBP2-type"/>
    <property type="match status" value="1"/>
</dbReference>
<evidence type="ECO:0000313" key="8">
    <source>
        <dbReference type="Proteomes" id="UP000274131"/>
    </source>
</evidence>
<keyword evidence="2 4" id="KW-0863">Zinc-finger</keyword>